<evidence type="ECO:0000313" key="4">
    <source>
        <dbReference type="Proteomes" id="UP000195141"/>
    </source>
</evidence>
<proteinExistence type="predicted"/>
<feature type="transmembrane region" description="Helical" evidence="1">
    <location>
        <begin position="20"/>
        <end position="42"/>
    </location>
</feature>
<keyword evidence="1" id="KW-1133">Transmembrane helix</keyword>
<protein>
    <submittedName>
        <fullName evidence="2">Uncharacterized protein</fullName>
    </submittedName>
</protein>
<dbReference type="EMBL" id="NGMM01000002">
    <property type="protein sequence ID" value="OTP17436.1"/>
    <property type="molecule type" value="Genomic_DNA"/>
</dbReference>
<evidence type="ECO:0000313" key="3">
    <source>
        <dbReference type="EMBL" id="WYJ91043.1"/>
    </source>
</evidence>
<feature type="transmembrane region" description="Helical" evidence="1">
    <location>
        <begin position="54"/>
        <end position="76"/>
    </location>
</feature>
<keyword evidence="1" id="KW-0472">Membrane</keyword>
<accession>A0A242K901</accession>
<keyword evidence="4" id="KW-1185">Reference proteome</keyword>
<name>A0A242K901_9ENTE</name>
<dbReference type="OrthoDB" id="9999393at2"/>
<evidence type="ECO:0000313" key="2">
    <source>
        <dbReference type="EMBL" id="OTP17436.1"/>
    </source>
</evidence>
<dbReference type="EMBL" id="CP147247">
    <property type="protein sequence ID" value="WYJ91043.1"/>
    <property type="molecule type" value="Genomic_DNA"/>
</dbReference>
<organism evidence="2">
    <name type="scientific">Candidatus Enterococcus clewellii</name>
    <dbReference type="NCBI Taxonomy" id="1834193"/>
    <lineage>
        <taxon>Bacteria</taxon>
        <taxon>Bacillati</taxon>
        <taxon>Bacillota</taxon>
        <taxon>Bacilli</taxon>
        <taxon>Lactobacillales</taxon>
        <taxon>Enterococcaceae</taxon>
        <taxon>Enterococcus</taxon>
    </lineage>
</organism>
<reference evidence="2" key="1">
    <citation type="submission" date="2017-05" db="EMBL/GenBank/DDBJ databases">
        <title>The Genome Sequence of Enterococcus sp. 9E7_DIV0242.</title>
        <authorList>
            <consortium name="The Broad Institute Genomics Platform"/>
            <consortium name="The Broad Institute Genomic Center for Infectious Diseases"/>
            <person name="Earl A."/>
            <person name="Manson A."/>
            <person name="Schwartman J."/>
            <person name="Gilmore M."/>
            <person name="Abouelleil A."/>
            <person name="Cao P."/>
            <person name="Chapman S."/>
            <person name="Cusick C."/>
            <person name="Shea T."/>
            <person name="Young S."/>
            <person name="Neafsey D."/>
            <person name="Nusbaum C."/>
            <person name="Birren B."/>
        </authorList>
    </citation>
    <scope>NUCLEOTIDE SEQUENCE [LARGE SCALE GENOMIC DNA]</scope>
    <source>
        <strain evidence="2">9E7_DIV0242</strain>
    </source>
</reference>
<dbReference type="Proteomes" id="UP000195141">
    <property type="component" value="Chromosome"/>
</dbReference>
<reference evidence="3" key="3">
    <citation type="submission" date="2024-03" db="EMBL/GenBank/DDBJ databases">
        <title>The Genome Sequence of Enterococcus sp. DIV0242b.</title>
        <authorList>
            <consortium name="The Broad Institute Genomics Platform"/>
            <consortium name="The Broad Institute Microbial Omics Core"/>
            <consortium name="The Broad Institute Genomic Center for Infectious Diseases"/>
            <person name="Earl A."/>
            <person name="Manson A."/>
            <person name="Gilmore M."/>
            <person name="Schwartman J."/>
            <person name="Shea T."/>
            <person name="Abouelleil A."/>
            <person name="Cao P."/>
            <person name="Chapman S."/>
            <person name="Cusick C."/>
            <person name="Young S."/>
            <person name="Neafsey D."/>
            <person name="Nusbaum C."/>
            <person name="Birren B."/>
        </authorList>
    </citation>
    <scope>NUCLEOTIDE SEQUENCE</scope>
    <source>
        <strain evidence="3">9E7_DIV0242</strain>
    </source>
</reference>
<dbReference type="AlphaFoldDB" id="A0A242K901"/>
<reference evidence="3" key="2">
    <citation type="submission" date="2017-05" db="EMBL/GenBank/DDBJ databases">
        <authorList>
            <consortium name="The Broad Institute Genomics Platform"/>
            <consortium name="The Broad Institute Genomic Center for Infectious Diseases"/>
            <person name="Earl A."/>
            <person name="Manson A."/>
            <person name="Schwartman J."/>
            <person name="Gilmore M."/>
            <person name="Abouelleil A."/>
            <person name="Cao P."/>
            <person name="Chapman S."/>
            <person name="Cusick C."/>
            <person name="Shea T."/>
            <person name="Young S."/>
            <person name="Neafsey D."/>
            <person name="Nusbaum C."/>
            <person name="Birren B."/>
        </authorList>
    </citation>
    <scope>NUCLEOTIDE SEQUENCE</scope>
    <source>
        <strain evidence="3">9E7_DIV0242</strain>
    </source>
</reference>
<keyword evidence="1" id="KW-0812">Transmembrane</keyword>
<dbReference type="RefSeq" id="WP_086348650.1">
    <property type="nucleotide sequence ID" value="NZ_CP147247.1"/>
</dbReference>
<evidence type="ECO:0000256" key="1">
    <source>
        <dbReference type="SAM" id="Phobius"/>
    </source>
</evidence>
<sequence length="221" mass="25800">MYTYENYQSEMDAASFGAVFFDHLSLTVIILFVCLITMAIFMYSSKREYSFNSFFENAVSLFFVFAIVFTIFSFVLSRSEKGVIYRDYKANVPLVWKEESKEQLVSLDTEGKQDIEHSGSFFLYQVSSSNSIDYQYVVKTDYGYQMRSLSDEWSFSKDEIFLKENDDSTPSLILEVYGYEDERFESVFTSSSFFDLVLSTKERRCTFVVPTGTVKTHFKFN</sequence>
<gene>
    <name evidence="2" type="ORF">A5888_001574</name>
    <name evidence="3" type="ORF">A5888_002811</name>
</gene>